<keyword evidence="4" id="KW-1185">Reference proteome</keyword>
<dbReference type="PANTHER" id="PTHR45947:SF3">
    <property type="entry name" value="SULFOQUINOVOSYL TRANSFERASE SQD2"/>
    <property type="match status" value="1"/>
</dbReference>
<gene>
    <name evidence="3" type="ORF">GCM10010964_00610</name>
</gene>
<dbReference type="Pfam" id="PF13439">
    <property type="entry name" value="Glyco_transf_4"/>
    <property type="match status" value="1"/>
</dbReference>
<keyword evidence="3" id="KW-0808">Transferase</keyword>
<dbReference type="InterPro" id="IPR001296">
    <property type="entry name" value="Glyco_trans_1"/>
</dbReference>
<proteinExistence type="predicted"/>
<dbReference type="EMBL" id="BMKS01000001">
    <property type="protein sequence ID" value="GGG16204.1"/>
    <property type="molecule type" value="Genomic_DNA"/>
</dbReference>
<evidence type="ECO:0000259" key="2">
    <source>
        <dbReference type="Pfam" id="PF13439"/>
    </source>
</evidence>
<dbReference type="Pfam" id="PF00534">
    <property type="entry name" value="Glycos_transf_1"/>
    <property type="match status" value="1"/>
</dbReference>
<feature type="domain" description="Glycosyl transferase family 1" evidence="1">
    <location>
        <begin position="201"/>
        <end position="352"/>
    </location>
</feature>
<protein>
    <submittedName>
        <fullName evidence="3">Glycosyl transferase family 1</fullName>
    </submittedName>
</protein>
<name>A0A8J2Z7F1_9PROT</name>
<reference evidence="3 4" key="1">
    <citation type="journal article" date="2014" name="Int. J. Syst. Evol. Microbiol.">
        <title>Complete genome sequence of Corynebacterium casei LMG S-19264T (=DSM 44701T), isolated from a smear-ripened cheese.</title>
        <authorList>
            <consortium name="US DOE Joint Genome Institute (JGI-PGF)"/>
            <person name="Walter F."/>
            <person name="Albersmeier A."/>
            <person name="Kalinowski J."/>
            <person name="Ruckert C."/>
        </authorList>
    </citation>
    <scope>NUCLEOTIDE SEQUENCE [LARGE SCALE GENOMIC DNA]</scope>
    <source>
        <strain evidence="3 4">CGMCC 1.16330</strain>
    </source>
</reference>
<accession>A0A8J2Z7F1</accession>
<dbReference type="AlphaFoldDB" id="A0A8J2Z7F1"/>
<dbReference type="RefSeq" id="WP_188897280.1">
    <property type="nucleotide sequence ID" value="NZ_BMKS01000001.1"/>
</dbReference>
<dbReference type="GO" id="GO:0016757">
    <property type="term" value="F:glycosyltransferase activity"/>
    <property type="evidence" value="ECO:0007669"/>
    <property type="project" value="InterPro"/>
</dbReference>
<dbReference type="PANTHER" id="PTHR45947">
    <property type="entry name" value="SULFOQUINOVOSYL TRANSFERASE SQD2"/>
    <property type="match status" value="1"/>
</dbReference>
<dbReference type="SUPFAM" id="SSF53756">
    <property type="entry name" value="UDP-Glycosyltransferase/glycogen phosphorylase"/>
    <property type="match status" value="1"/>
</dbReference>
<evidence type="ECO:0000313" key="3">
    <source>
        <dbReference type="EMBL" id="GGG16204.1"/>
    </source>
</evidence>
<feature type="domain" description="Glycosyltransferase subfamily 4-like N-terminal" evidence="2">
    <location>
        <begin position="15"/>
        <end position="190"/>
    </location>
</feature>
<dbReference type="InterPro" id="IPR050194">
    <property type="entry name" value="Glycosyltransferase_grp1"/>
</dbReference>
<comment type="caution">
    <text evidence="3">The sequence shown here is derived from an EMBL/GenBank/DDBJ whole genome shotgun (WGS) entry which is preliminary data.</text>
</comment>
<evidence type="ECO:0000259" key="1">
    <source>
        <dbReference type="Pfam" id="PF00534"/>
    </source>
</evidence>
<evidence type="ECO:0000313" key="4">
    <source>
        <dbReference type="Proteomes" id="UP000597507"/>
    </source>
</evidence>
<dbReference type="Proteomes" id="UP000597507">
    <property type="component" value="Unassembled WGS sequence"/>
</dbReference>
<organism evidence="3 4">
    <name type="scientific">Caldovatus sediminis</name>
    <dbReference type="NCBI Taxonomy" id="2041189"/>
    <lineage>
        <taxon>Bacteria</taxon>
        <taxon>Pseudomonadati</taxon>
        <taxon>Pseudomonadota</taxon>
        <taxon>Alphaproteobacteria</taxon>
        <taxon>Acetobacterales</taxon>
        <taxon>Roseomonadaceae</taxon>
        <taxon>Caldovatus</taxon>
    </lineage>
</organism>
<dbReference type="Gene3D" id="3.40.50.2000">
    <property type="entry name" value="Glycogen Phosphorylase B"/>
    <property type="match status" value="2"/>
</dbReference>
<dbReference type="InterPro" id="IPR028098">
    <property type="entry name" value="Glyco_trans_4-like_N"/>
</dbReference>
<sequence length="376" mass="41714">MKVAIVHEWFETYAGSERVVEQLLHCWPEADLFAVCDFLPDPERHFLGGRVPRTTFIQRLPFARRRFRWYLGLMPLAIEQLDLSGYDLVVSSSHAVAKGVLTGPGQLHVSYIHSPMRYAWDLQHQYLRQAGLERGLRGAYTRWLLHRMRAWDRASAAGVDVLVANSAYIAERIRKAWRRESVVIHPPVDVGAFAMHRAKGDHFLVASRMVPYKRVELVAEAFRRMPDRRLIVVGDGPGEAAVRAAAGEAPNIELRGRVGQAELVRLMQTARACIHAAEEDFGIALVEAQACGTPVIAFGRGGARDIVRVPPDPAPTGLLFAEQTADSLVAALARFDALAPAITPEACRRNAERFGQARFREEITALVARHLAGAGP</sequence>